<dbReference type="Pfam" id="PF00293">
    <property type="entry name" value="NUDIX"/>
    <property type="match status" value="1"/>
</dbReference>
<dbReference type="InterPro" id="IPR015797">
    <property type="entry name" value="NUDIX_hydrolase-like_dom_sf"/>
</dbReference>
<reference evidence="7" key="1">
    <citation type="journal article" date="2015" name="Insect Biochem. Mol. Biol.">
        <title>An insight into the sialome of the horse fly, Tabanus bromius.</title>
        <authorList>
            <person name="Ribeiro J.M."/>
            <person name="Kazimirova M."/>
            <person name="Takac P."/>
            <person name="Andersen J.F."/>
            <person name="Francischetti I.M."/>
        </authorList>
    </citation>
    <scope>NUCLEOTIDE SEQUENCE</scope>
</reference>
<dbReference type="GO" id="GO:0004081">
    <property type="term" value="F:bis(5'-nucleosyl)-tetraphosphatase (asymmetrical) activity"/>
    <property type="evidence" value="ECO:0007669"/>
    <property type="project" value="TreeGrafter"/>
</dbReference>
<evidence type="ECO:0000256" key="4">
    <source>
        <dbReference type="ARBA" id="ARBA00022801"/>
    </source>
</evidence>
<dbReference type="GO" id="GO:0000166">
    <property type="term" value="F:nucleotide binding"/>
    <property type="evidence" value="ECO:0007669"/>
    <property type="project" value="UniProtKB-KW"/>
</dbReference>
<keyword evidence="4 7" id="KW-0378">Hydrolase</keyword>
<dbReference type="PRINTS" id="PR01405">
    <property type="entry name" value="TETRPHPHTASE"/>
</dbReference>
<evidence type="ECO:0000256" key="3">
    <source>
        <dbReference type="ARBA" id="ARBA00022741"/>
    </source>
</evidence>
<evidence type="ECO:0000259" key="6">
    <source>
        <dbReference type="PROSITE" id="PS51462"/>
    </source>
</evidence>
<dbReference type="InterPro" id="IPR020084">
    <property type="entry name" value="NUDIX_hydrolase_CS"/>
</dbReference>
<dbReference type="PANTHER" id="PTHR21340">
    <property type="entry name" value="DIADENOSINE 5,5-P1,P4-TETRAPHOSPHATE PYROPHOSPHOHYDROLASE MUTT"/>
    <property type="match status" value="1"/>
</dbReference>
<dbReference type="InterPro" id="IPR003565">
    <property type="entry name" value="Tetra_PHTase"/>
</dbReference>
<evidence type="ECO:0000256" key="5">
    <source>
        <dbReference type="ARBA" id="ARBA00032644"/>
    </source>
</evidence>
<evidence type="ECO:0000256" key="2">
    <source>
        <dbReference type="ARBA" id="ARBA00018911"/>
    </source>
</evidence>
<accession>A0A0K8TS11</accession>
<dbReference type="Gene3D" id="3.90.79.10">
    <property type="entry name" value="Nucleoside Triphosphate Pyrophosphohydrolase"/>
    <property type="match status" value="1"/>
</dbReference>
<protein>
    <recommendedName>
        <fullName evidence="2">Bis(5'-nucleosyl)-tetraphosphatase [asymmetrical]</fullName>
    </recommendedName>
    <alternativeName>
        <fullName evidence="5">Diadenosine 5',5'''-P1,P4-tetraphosphate asymmetrical hydrolase</fullName>
    </alternativeName>
</protein>
<comment type="similarity">
    <text evidence="1">Belongs to the Nudix hydrolase family.</text>
</comment>
<keyword evidence="3" id="KW-0547">Nucleotide-binding</keyword>
<dbReference type="EMBL" id="GDAI01000665">
    <property type="protein sequence ID" value="JAI16938.1"/>
    <property type="molecule type" value="mRNA"/>
</dbReference>
<dbReference type="PROSITE" id="PS51462">
    <property type="entry name" value="NUDIX"/>
    <property type="match status" value="1"/>
</dbReference>
<feature type="domain" description="Nudix hydrolase" evidence="6">
    <location>
        <begin position="1"/>
        <end position="133"/>
    </location>
</feature>
<sequence length="141" mass="16307">MKQRAAGFVIFRRVCEQFQYLLLQASYGSHHWSPPKGHVDKGEDDFATALRETKEESGYGESDLKIYKEVTATLNYNVKGVPKVVVYWLAELIDPEKDPVLSEEHEAFKWLPKEEAKTTATYKDFGEMLEDFENKIKEIKS</sequence>
<dbReference type="PANTHER" id="PTHR21340:SF0">
    <property type="entry name" value="BIS(5'-NUCLEOSYL)-TETRAPHOSPHATASE [ASYMMETRICAL]"/>
    <property type="match status" value="1"/>
</dbReference>
<evidence type="ECO:0000313" key="7">
    <source>
        <dbReference type="EMBL" id="JAI16938.1"/>
    </source>
</evidence>
<evidence type="ECO:0000256" key="1">
    <source>
        <dbReference type="ARBA" id="ARBA00005582"/>
    </source>
</evidence>
<dbReference type="CDD" id="cd03428">
    <property type="entry name" value="NUDIX_Ap4A_Nudt2"/>
    <property type="match status" value="1"/>
</dbReference>
<dbReference type="AlphaFoldDB" id="A0A0K8TS11"/>
<dbReference type="InterPro" id="IPR051325">
    <property type="entry name" value="Nudix_hydrolase_domain"/>
</dbReference>
<dbReference type="PROSITE" id="PS00893">
    <property type="entry name" value="NUDIX_BOX"/>
    <property type="match status" value="1"/>
</dbReference>
<organism evidence="7">
    <name type="scientific">Tabanus bromius</name>
    <name type="common">Band-eyed brown horse fly</name>
    <dbReference type="NCBI Taxonomy" id="304241"/>
    <lineage>
        <taxon>Eukaryota</taxon>
        <taxon>Metazoa</taxon>
        <taxon>Ecdysozoa</taxon>
        <taxon>Arthropoda</taxon>
        <taxon>Hexapoda</taxon>
        <taxon>Insecta</taxon>
        <taxon>Pterygota</taxon>
        <taxon>Neoptera</taxon>
        <taxon>Endopterygota</taxon>
        <taxon>Diptera</taxon>
        <taxon>Brachycera</taxon>
        <taxon>Tabanomorpha</taxon>
        <taxon>Tabanoidea</taxon>
        <taxon>Tabanidae</taxon>
        <taxon>Tabanus</taxon>
    </lineage>
</organism>
<dbReference type="GO" id="GO:0006754">
    <property type="term" value="P:ATP biosynthetic process"/>
    <property type="evidence" value="ECO:0007669"/>
    <property type="project" value="TreeGrafter"/>
</dbReference>
<dbReference type="SUPFAM" id="SSF55811">
    <property type="entry name" value="Nudix"/>
    <property type="match status" value="1"/>
</dbReference>
<dbReference type="GO" id="GO:0006167">
    <property type="term" value="P:AMP biosynthetic process"/>
    <property type="evidence" value="ECO:0007669"/>
    <property type="project" value="TreeGrafter"/>
</dbReference>
<proteinExistence type="evidence at transcript level"/>
<dbReference type="InterPro" id="IPR000086">
    <property type="entry name" value="NUDIX_hydrolase_dom"/>
</dbReference>
<name>A0A0K8TS11_TABBR</name>